<proteinExistence type="predicted"/>
<evidence type="ECO:0000313" key="2">
    <source>
        <dbReference type="Proteomes" id="UP000178873"/>
    </source>
</evidence>
<comment type="caution">
    <text evidence="1">The sequence shown here is derived from an EMBL/GenBank/DDBJ whole genome shotgun (WGS) entry which is preliminary data.</text>
</comment>
<reference evidence="1 2" key="1">
    <citation type="journal article" date="2016" name="Nat. Commun.">
        <title>Thousands of microbial genomes shed light on interconnected biogeochemical processes in an aquifer system.</title>
        <authorList>
            <person name="Anantharaman K."/>
            <person name="Brown C.T."/>
            <person name="Hug L.A."/>
            <person name="Sharon I."/>
            <person name="Castelle C.J."/>
            <person name="Probst A.J."/>
            <person name="Thomas B.C."/>
            <person name="Singh A."/>
            <person name="Wilkins M.J."/>
            <person name="Karaoz U."/>
            <person name="Brodie E.L."/>
            <person name="Williams K.H."/>
            <person name="Hubbard S.S."/>
            <person name="Banfield J.F."/>
        </authorList>
    </citation>
    <scope>NUCLEOTIDE SEQUENCE [LARGE SCALE GENOMIC DNA]</scope>
</reference>
<organism evidence="1 2">
    <name type="scientific">Candidatus Taylorbacteria bacterium RIFCSPHIGHO2_01_FULL_46_22b</name>
    <dbReference type="NCBI Taxonomy" id="1802301"/>
    <lineage>
        <taxon>Bacteria</taxon>
        <taxon>Candidatus Tayloriibacteriota</taxon>
    </lineage>
</organism>
<sequence length="138" mass="15346">MRTSHLVVSVLWCAVFATFGDEPVGQSLVTNVVQAAVAGTNTSVASTNSTDVTREVSVISTRAERPSLDGFWRNTSAERIFSPDRRSVRDQFRFFPETEFMKGRVFLGLNDFYSVSAVGRDNSPSRTIVAGFSWKWGR</sequence>
<accession>A0A1G2M311</accession>
<dbReference type="Proteomes" id="UP000178873">
    <property type="component" value="Unassembled WGS sequence"/>
</dbReference>
<gene>
    <name evidence="1" type="ORF">A2664_02155</name>
</gene>
<dbReference type="EMBL" id="MHRF01000007">
    <property type="protein sequence ID" value="OHA18247.1"/>
    <property type="molecule type" value="Genomic_DNA"/>
</dbReference>
<dbReference type="AlphaFoldDB" id="A0A1G2M311"/>
<protein>
    <submittedName>
        <fullName evidence="1">Uncharacterized protein</fullName>
    </submittedName>
</protein>
<name>A0A1G2M311_9BACT</name>
<evidence type="ECO:0000313" key="1">
    <source>
        <dbReference type="EMBL" id="OHA18247.1"/>
    </source>
</evidence>